<accession>A0A164KVE6</accession>
<evidence type="ECO:0000259" key="1">
    <source>
        <dbReference type="Pfam" id="PF10593"/>
    </source>
</evidence>
<dbReference type="AlphaFoldDB" id="A0A164KVE6"/>
<evidence type="ECO:0000313" key="2">
    <source>
        <dbReference type="EMBL" id="KZD51741.1"/>
    </source>
</evidence>
<name>A0A164KVE6_BACCE</name>
<proteinExistence type="predicted"/>
<dbReference type="InterPro" id="IPR018310">
    <property type="entry name" value="Put_endonuclease_Z1-dom"/>
</dbReference>
<dbReference type="PATRIC" id="fig|1396.535.peg.2549"/>
<sequence>MNQDKIEIQHINYLRSMLNLRLSLIDDWTQQQNVIEIVGEVIDAYCLLIGQEKSIFIQEFPFVERELLGNVHQNTFLTIQQEGELLTKDDEKTIQTKRKKMSELKANLKWNNWDAYKEHLLKTKEDMTMEVVEDIDRETDNIVMNIPVPKEEKEFFIKGLVVGNVQSGKTLNYSGVINKAIDIGYDIIIVLSGVPASLRNQTQRRMEMDVVGVDSLTGHTIGIGNCFSKPSNIEMYTKQDIIKEQWEFDNENALENKFREVGGDFNLIRVSHLPVYRGNKQIVIVSKKHSHVLSAIKRWLETLPLINQETGKLEKLSLLLLNDESDNATINSHKNKGERSSINGLVRDILGLFNKRVVCGYTATPFADIYSDSKQKDDLFPSDFMYLLKSPPTYMGPFEFFGVNYKGESVPRMPLVRHTKRLDSSQFVEGDTLYNWDYKVNGVNPSLVEAINSFILSGAIRILRGQGEKHHSMMVHISTRVSSHDVVTQAIQNYINKIKESQIPQFWKSIEELWNDDYVVTSEKMENLDTSLFKTKVKYDMNFTFSDIMAAVKQFIAELQEVRKINGESDDKLDFHRAENALKIICVGGAILGRGYTIEGLSCSYFARNSLHYDTMLQCGRFYGYRKGYRDLVRVYTTQEIDNDLQESAKALFSLSNQLEAMAKEKSTPEQFGLYIDTCKKKLYKPTAKNRQRAAYTVNSNYSGKSKDVAAFLADDEITEQNRKVANQFIELLGEPTNVEQTSWHAIDTQLVIDFLMKYKYSYHARFCEPTLLQKYLLEIMNEYGSTLKFDVAIPKLSRGGEDGNIGGYPTKTAKRSCEVIQTGEEIHYVLSQGRALTGRHLKLGLTDSEKTKLEKKYPILGNEIHTDEEVREFRGNRGQLILYSFCIEPINKQLNKYGKYITESPIGFHFNLPYCQEYGERESLVNEIYYLNQVLGGNVV</sequence>
<gene>
    <name evidence="2" type="ORF">B4088_5915</name>
</gene>
<organism evidence="2 3">
    <name type="scientific">Bacillus cereus</name>
    <dbReference type="NCBI Taxonomy" id="1396"/>
    <lineage>
        <taxon>Bacteria</taxon>
        <taxon>Bacillati</taxon>
        <taxon>Bacillota</taxon>
        <taxon>Bacilli</taxon>
        <taxon>Bacillales</taxon>
        <taxon>Bacillaceae</taxon>
        <taxon>Bacillus</taxon>
        <taxon>Bacillus cereus group</taxon>
    </lineage>
</organism>
<feature type="domain" description="Putative endonuclease Z1" evidence="1">
    <location>
        <begin position="446"/>
        <end position="679"/>
    </location>
</feature>
<evidence type="ECO:0000313" key="3">
    <source>
        <dbReference type="Proteomes" id="UP000076482"/>
    </source>
</evidence>
<dbReference type="EMBL" id="LJKE01000121">
    <property type="protein sequence ID" value="KZD51741.1"/>
    <property type="molecule type" value="Genomic_DNA"/>
</dbReference>
<dbReference type="Pfam" id="PF10593">
    <property type="entry name" value="Z1"/>
    <property type="match status" value="1"/>
</dbReference>
<dbReference type="RefSeq" id="WP_063263264.1">
    <property type="nucleotide sequence ID" value="NZ_LJKE01000121.1"/>
</dbReference>
<protein>
    <recommendedName>
        <fullName evidence="1">Putative endonuclease Z1 domain-containing protein</fullName>
    </recommendedName>
</protein>
<comment type="caution">
    <text evidence="2">The sequence shown here is derived from an EMBL/GenBank/DDBJ whole genome shotgun (WGS) entry which is preliminary data.</text>
</comment>
<dbReference type="Proteomes" id="UP000076482">
    <property type="component" value="Unassembled WGS sequence"/>
</dbReference>
<reference evidence="2 3" key="1">
    <citation type="submission" date="2015-09" db="EMBL/GenBank/DDBJ databases">
        <title>Bacillus cereus food isolates.</title>
        <authorList>
            <person name="Boekhorst J."/>
        </authorList>
    </citation>
    <scope>NUCLEOTIDE SEQUENCE [LARGE SCALE GENOMIC DNA]</scope>
    <source>
        <strain evidence="2 3">B4088</strain>
    </source>
</reference>